<comment type="caution">
    <text evidence="1">The sequence shown here is derived from an EMBL/GenBank/DDBJ whole genome shotgun (WGS) entry which is preliminary data.</text>
</comment>
<dbReference type="EMBL" id="JANPWB010000011">
    <property type="protein sequence ID" value="KAJ1130952.1"/>
    <property type="molecule type" value="Genomic_DNA"/>
</dbReference>
<gene>
    <name evidence="1" type="ORF">NDU88_009296</name>
</gene>
<dbReference type="AlphaFoldDB" id="A0AAV7PUM8"/>
<accession>A0AAV7PUM8</accession>
<dbReference type="Proteomes" id="UP001066276">
    <property type="component" value="Chromosome 7"/>
</dbReference>
<proteinExistence type="predicted"/>
<sequence length="112" mass="12032">MRRELKQEEEMALTSWVMDSEGSKMNPMLRAWTVGFGAVQRVADHQESSHAEGVGLGGVLGEREDQLGIVGVGDDVEVVGSGDVSERGHVDIEEGRAEGRTLGYAADDFGDL</sequence>
<protein>
    <submittedName>
        <fullName evidence="1">Uncharacterized protein</fullName>
    </submittedName>
</protein>
<keyword evidence="2" id="KW-1185">Reference proteome</keyword>
<organism evidence="1 2">
    <name type="scientific">Pleurodeles waltl</name>
    <name type="common">Iberian ribbed newt</name>
    <dbReference type="NCBI Taxonomy" id="8319"/>
    <lineage>
        <taxon>Eukaryota</taxon>
        <taxon>Metazoa</taxon>
        <taxon>Chordata</taxon>
        <taxon>Craniata</taxon>
        <taxon>Vertebrata</taxon>
        <taxon>Euteleostomi</taxon>
        <taxon>Amphibia</taxon>
        <taxon>Batrachia</taxon>
        <taxon>Caudata</taxon>
        <taxon>Salamandroidea</taxon>
        <taxon>Salamandridae</taxon>
        <taxon>Pleurodelinae</taxon>
        <taxon>Pleurodeles</taxon>
    </lineage>
</organism>
<reference evidence="1" key="1">
    <citation type="journal article" date="2022" name="bioRxiv">
        <title>Sequencing and chromosome-scale assembly of the giantPleurodeles waltlgenome.</title>
        <authorList>
            <person name="Brown T."/>
            <person name="Elewa A."/>
            <person name="Iarovenko S."/>
            <person name="Subramanian E."/>
            <person name="Araus A.J."/>
            <person name="Petzold A."/>
            <person name="Susuki M."/>
            <person name="Suzuki K.-i.T."/>
            <person name="Hayashi T."/>
            <person name="Toyoda A."/>
            <person name="Oliveira C."/>
            <person name="Osipova E."/>
            <person name="Leigh N.D."/>
            <person name="Simon A."/>
            <person name="Yun M.H."/>
        </authorList>
    </citation>
    <scope>NUCLEOTIDE SEQUENCE</scope>
    <source>
        <strain evidence="1">20211129_DDA</strain>
        <tissue evidence="1">Liver</tissue>
    </source>
</reference>
<evidence type="ECO:0000313" key="2">
    <source>
        <dbReference type="Proteomes" id="UP001066276"/>
    </source>
</evidence>
<name>A0AAV7PUM8_PLEWA</name>
<evidence type="ECO:0000313" key="1">
    <source>
        <dbReference type="EMBL" id="KAJ1130952.1"/>
    </source>
</evidence>